<dbReference type="Proteomes" id="UP001180020">
    <property type="component" value="Unassembled WGS sequence"/>
</dbReference>
<evidence type="ECO:0000313" key="4">
    <source>
        <dbReference type="EMBL" id="KAK1311321.1"/>
    </source>
</evidence>
<dbReference type="Pfam" id="PF02458">
    <property type="entry name" value="Transferase"/>
    <property type="match status" value="1"/>
</dbReference>
<dbReference type="InterPro" id="IPR050317">
    <property type="entry name" value="Plant_Fungal_Acyltransferase"/>
</dbReference>
<dbReference type="EMBL" id="JAUJYO010000008">
    <property type="protein sequence ID" value="KAK1311321.1"/>
    <property type="molecule type" value="Genomic_DNA"/>
</dbReference>
<dbReference type="GO" id="GO:0016747">
    <property type="term" value="F:acyltransferase activity, transferring groups other than amino-acyl groups"/>
    <property type="evidence" value="ECO:0007669"/>
    <property type="project" value="UniProtKB-ARBA"/>
</dbReference>
<dbReference type="FunFam" id="3.30.559.10:FF:000008">
    <property type="entry name" value="Tryptamine hydroxycinnamoyl transferase"/>
    <property type="match status" value="1"/>
</dbReference>
<evidence type="ECO:0000256" key="2">
    <source>
        <dbReference type="ARBA" id="ARBA00022679"/>
    </source>
</evidence>
<gene>
    <name evidence="4" type="primary">ACT-2</name>
    <name evidence="4" type="ORF">QJS10_CPA08g00295</name>
</gene>
<comment type="similarity">
    <text evidence="1">Belongs to the plant acyltransferase family.</text>
</comment>
<dbReference type="PANTHER" id="PTHR31642:SF13">
    <property type="entry name" value="AGMATINE HYDROXYCINNAMOYLTRANSFERASE 1"/>
    <property type="match status" value="1"/>
</dbReference>
<keyword evidence="3" id="KW-0012">Acyltransferase</keyword>
<sequence length="445" mass="49646">MKVKKQISKLVKPNYEGKDLHSTSSNNIPLSIFDTLTFDTQVAIIYAFHPPTPSYAFHPPTPSNTTIEKGLAKALAEYREWAGRLGEDTDGKPVILLNDKGARFVESTVDCTLQEYLMPFKPSSTLLTLHPPLEGGVEELVQVQLTRFTCGSLAVGFTAHHLVADGQATSNFLVAWGRATRGVHLGPLPTHDRTIFRPRDPPQIEFEHRGVEYEPMKKKPAVYDDCDPDVIVHKTHYTKEFLMKLKSKASAGAPKPYSTFESLIAHLWRATTKARRLHALETTQVRISVNGRSRLGPGTVSNDYFGNLVLWAFPRSQVKSLVSEPIQYAARLIHDAIAKVDGDYFRSFIDFANSGAVEKEGLVTTADMTKLVLCPNLEVDSWLRFPFYDLDFGGGCPDLFMPTYSPVEGMLFLVPSFVGDGSIDVYVPLHEKNMSTFKQICYNVD</sequence>
<dbReference type="InterPro" id="IPR023213">
    <property type="entry name" value="CAT-like_dom_sf"/>
</dbReference>
<reference evidence="4" key="2">
    <citation type="submission" date="2023-06" db="EMBL/GenBank/DDBJ databases">
        <authorList>
            <person name="Ma L."/>
            <person name="Liu K.-W."/>
            <person name="Li Z."/>
            <person name="Hsiao Y.-Y."/>
            <person name="Qi Y."/>
            <person name="Fu T."/>
            <person name="Tang G."/>
            <person name="Zhang D."/>
            <person name="Sun W.-H."/>
            <person name="Liu D.-K."/>
            <person name="Li Y."/>
            <person name="Chen G.-Z."/>
            <person name="Liu X.-D."/>
            <person name="Liao X.-Y."/>
            <person name="Jiang Y.-T."/>
            <person name="Yu X."/>
            <person name="Hao Y."/>
            <person name="Huang J."/>
            <person name="Zhao X.-W."/>
            <person name="Ke S."/>
            <person name="Chen Y.-Y."/>
            <person name="Wu W.-L."/>
            <person name="Hsu J.-L."/>
            <person name="Lin Y.-F."/>
            <person name="Huang M.-D."/>
            <person name="Li C.-Y."/>
            <person name="Huang L."/>
            <person name="Wang Z.-W."/>
            <person name="Zhao X."/>
            <person name="Zhong W.-Y."/>
            <person name="Peng D.-H."/>
            <person name="Ahmad S."/>
            <person name="Lan S."/>
            <person name="Zhang J.-S."/>
            <person name="Tsai W.-C."/>
            <person name="Van De Peer Y."/>
            <person name="Liu Z.-J."/>
        </authorList>
    </citation>
    <scope>NUCLEOTIDE SEQUENCE</scope>
    <source>
        <strain evidence="4">CP</strain>
        <tissue evidence="4">Leaves</tissue>
    </source>
</reference>
<keyword evidence="2" id="KW-0808">Transferase</keyword>
<keyword evidence="5" id="KW-1185">Reference proteome</keyword>
<dbReference type="PANTHER" id="PTHR31642">
    <property type="entry name" value="TRICHOTHECENE 3-O-ACETYLTRANSFERASE"/>
    <property type="match status" value="1"/>
</dbReference>
<evidence type="ECO:0000256" key="3">
    <source>
        <dbReference type="ARBA" id="ARBA00023315"/>
    </source>
</evidence>
<dbReference type="AlphaFoldDB" id="A0AAV9ECS0"/>
<organism evidence="4 5">
    <name type="scientific">Acorus calamus</name>
    <name type="common">Sweet flag</name>
    <dbReference type="NCBI Taxonomy" id="4465"/>
    <lineage>
        <taxon>Eukaryota</taxon>
        <taxon>Viridiplantae</taxon>
        <taxon>Streptophyta</taxon>
        <taxon>Embryophyta</taxon>
        <taxon>Tracheophyta</taxon>
        <taxon>Spermatophyta</taxon>
        <taxon>Magnoliopsida</taxon>
        <taxon>Liliopsida</taxon>
        <taxon>Acoraceae</taxon>
        <taxon>Acorus</taxon>
    </lineage>
</organism>
<protein>
    <submittedName>
        <fullName evidence="4">Agmatine coumaroyltransferase-2</fullName>
    </submittedName>
</protein>
<name>A0AAV9ECS0_ACOCL</name>
<comment type="caution">
    <text evidence="4">The sequence shown here is derived from an EMBL/GenBank/DDBJ whole genome shotgun (WGS) entry which is preliminary data.</text>
</comment>
<dbReference type="Gene3D" id="3.30.559.10">
    <property type="entry name" value="Chloramphenicol acetyltransferase-like domain"/>
    <property type="match status" value="2"/>
</dbReference>
<reference evidence="4" key="1">
    <citation type="journal article" date="2023" name="Nat. Commun.">
        <title>Diploid and tetraploid genomes of Acorus and the evolution of monocots.</title>
        <authorList>
            <person name="Ma L."/>
            <person name="Liu K.W."/>
            <person name="Li Z."/>
            <person name="Hsiao Y.Y."/>
            <person name="Qi Y."/>
            <person name="Fu T."/>
            <person name="Tang G.D."/>
            <person name="Zhang D."/>
            <person name="Sun W.H."/>
            <person name="Liu D.K."/>
            <person name="Li Y."/>
            <person name="Chen G.Z."/>
            <person name="Liu X.D."/>
            <person name="Liao X.Y."/>
            <person name="Jiang Y.T."/>
            <person name="Yu X."/>
            <person name="Hao Y."/>
            <person name="Huang J."/>
            <person name="Zhao X.W."/>
            <person name="Ke S."/>
            <person name="Chen Y.Y."/>
            <person name="Wu W.L."/>
            <person name="Hsu J.L."/>
            <person name="Lin Y.F."/>
            <person name="Huang M.D."/>
            <person name="Li C.Y."/>
            <person name="Huang L."/>
            <person name="Wang Z.W."/>
            <person name="Zhao X."/>
            <person name="Zhong W.Y."/>
            <person name="Peng D.H."/>
            <person name="Ahmad S."/>
            <person name="Lan S."/>
            <person name="Zhang J.S."/>
            <person name="Tsai W.C."/>
            <person name="Van de Peer Y."/>
            <person name="Liu Z.J."/>
        </authorList>
    </citation>
    <scope>NUCLEOTIDE SEQUENCE</scope>
    <source>
        <strain evidence="4">CP</strain>
    </source>
</reference>
<evidence type="ECO:0000256" key="1">
    <source>
        <dbReference type="ARBA" id="ARBA00009861"/>
    </source>
</evidence>
<accession>A0AAV9ECS0</accession>
<evidence type="ECO:0000313" key="5">
    <source>
        <dbReference type="Proteomes" id="UP001180020"/>
    </source>
</evidence>
<proteinExistence type="inferred from homology"/>